<evidence type="ECO:0000313" key="2">
    <source>
        <dbReference type="Proteomes" id="UP001171945"/>
    </source>
</evidence>
<dbReference type="EMBL" id="JAUCGM010000046">
    <property type="protein sequence ID" value="MDM8562054.1"/>
    <property type="molecule type" value="Genomic_DNA"/>
</dbReference>
<dbReference type="Proteomes" id="UP001171945">
    <property type="component" value="Unassembled WGS sequence"/>
</dbReference>
<name>A0ABT7VQV8_9GAMM</name>
<gene>
    <name evidence="1" type="ORF">QUF54_01735</name>
</gene>
<keyword evidence="2" id="KW-1185">Reference proteome</keyword>
<comment type="caution">
    <text evidence="1">The sequence shown here is derived from an EMBL/GenBank/DDBJ whole genome shotgun (WGS) entry which is preliminary data.</text>
</comment>
<proteinExistence type="predicted"/>
<accession>A0ABT7VQV8</accession>
<evidence type="ECO:0000313" key="1">
    <source>
        <dbReference type="EMBL" id="MDM8562054.1"/>
    </source>
</evidence>
<organism evidence="1 2">
    <name type="scientific">Candidatus Marithioploca araucensis</name>
    <dbReference type="NCBI Taxonomy" id="70273"/>
    <lineage>
        <taxon>Bacteria</taxon>
        <taxon>Pseudomonadati</taxon>
        <taxon>Pseudomonadota</taxon>
        <taxon>Gammaproteobacteria</taxon>
        <taxon>Thiotrichales</taxon>
        <taxon>Thiotrichaceae</taxon>
        <taxon>Candidatus Marithioploca</taxon>
    </lineage>
</organism>
<reference evidence="1" key="1">
    <citation type="submission" date="2023-06" db="EMBL/GenBank/DDBJ databases">
        <title>Uncultivated large filamentous bacteria from sulfidic sediments reveal new species and different genomic features in energy metabolism and defense.</title>
        <authorList>
            <person name="Fonseca A."/>
        </authorList>
    </citation>
    <scope>NUCLEOTIDE SEQUENCE</scope>
    <source>
        <strain evidence="1">HSG4</strain>
    </source>
</reference>
<sequence>MKIDIPYDKFQETLQNLRTTIQTILALRDSGITFQIRSYPPRYYDEPTWESYDE</sequence>
<protein>
    <submittedName>
        <fullName evidence="1">Uncharacterized protein</fullName>
    </submittedName>
</protein>